<gene>
    <name evidence="2" type="ORF">KW502_06970</name>
</gene>
<reference evidence="2 3" key="1">
    <citation type="submission" date="2021-07" db="EMBL/GenBank/DDBJ databases">
        <title>Mesonia aestuariivivens sp. nov., isolated from a tidal flat.</title>
        <authorList>
            <person name="Kim Y.-O."/>
            <person name="Yoon J.-H."/>
        </authorList>
    </citation>
    <scope>NUCLEOTIDE SEQUENCE [LARGE SCALE GENOMIC DNA]</scope>
    <source>
        <strain evidence="2 3">JHPTF-M18</strain>
    </source>
</reference>
<evidence type="ECO:0000256" key="1">
    <source>
        <dbReference type="SAM" id="Phobius"/>
    </source>
</evidence>
<name>A0ABS6W130_9FLAO</name>
<dbReference type="EMBL" id="JAHWDF010000006">
    <property type="protein sequence ID" value="MBW2961537.1"/>
    <property type="molecule type" value="Genomic_DNA"/>
</dbReference>
<keyword evidence="1" id="KW-0812">Transmembrane</keyword>
<keyword evidence="1" id="KW-0472">Membrane</keyword>
<keyword evidence="1" id="KW-1133">Transmembrane helix</keyword>
<sequence length="321" mass="37124">MSQHSKNNNEEIDLGDLFQLFKRGINYIGNLFLRFIAFLLRHAIILIVLIIIGAFAGYFLQKNSGVLIKTEMIVAADYGSPEYLYKSVEEVNFKLNNNDEKLYSKLDFNESKPYLLLDIDPLFEVDELSNDQLKYYELLNESNFLTEDNKRDVTNTISKFYKLTLIHPRDIDSSHILNEILSVIRDNDYYQSVYKIQAKKNQFLINSNEFLISQIDSLIKNYSKSNTINIPSSNNIISNDLNLGELIGDRSNLLEELEVMYAKKITNEEFLKIVDLGNPSEITDVKISSYKVLFIPILLVLAYFGLIIFIKIVRKAQKLNK</sequence>
<organism evidence="2 3">
    <name type="scientific">Mesonia aestuariivivens</name>
    <dbReference type="NCBI Taxonomy" id="2796128"/>
    <lineage>
        <taxon>Bacteria</taxon>
        <taxon>Pseudomonadati</taxon>
        <taxon>Bacteroidota</taxon>
        <taxon>Flavobacteriia</taxon>
        <taxon>Flavobacteriales</taxon>
        <taxon>Flavobacteriaceae</taxon>
        <taxon>Mesonia</taxon>
    </lineage>
</organism>
<evidence type="ECO:0008006" key="4">
    <source>
        <dbReference type="Google" id="ProtNLM"/>
    </source>
</evidence>
<evidence type="ECO:0000313" key="3">
    <source>
        <dbReference type="Proteomes" id="UP000719267"/>
    </source>
</evidence>
<evidence type="ECO:0000313" key="2">
    <source>
        <dbReference type="EMBL" id="MBW2961537.1"/>
    </source>
</evidence>
<accession>A0ABS6W130</accession>
<comment type="caution">
    <text evidence="2">The sequence shown here is derived from an EMBL/GenBank/DDBJ whole genome shotgun (WGS) entry which is preliminary data.</text>
</comment>
<dbReference type="RefSeq" id="WP_219039828.1">
    <property type="nucleotide sequence ID" value="NZ_JAHWDF010000006.1"/>
</dbReference>
<feature type="transmembrane region" description="Helical" evidence="1">
    <location>
        <begin position="31"/>
        <end position="60"/>
    </location>
</feature>
<proteinExistence type="predicted"/>
<protein>
    <recommendedName>
        <fullName evidence="4">Polysaccharide chain length determinant N-terminal domain-containing protein</fullName>
    </recommendedName>
</protein>
<feature type="transmembrane region" description="Helical" evidence="1">
    <location>
        <begin position="293"/>
        <end position="313"/>
    </location>
</feature>
<dbReference type="Proteomes" id="UP000719267">
    <property type="component" value="Unassembled WGS sequence"/>
</dbReference>
<keyword evidence="3" id="KW-1185">Reference proteome</keyword>